<accession>A0A1V1NX25</accession>
<dbReference type="PANTHER" id="PTHR44591">
    <property type="entry name" value="STRESS RESPONSE REGULATOR PROTEIN 1"/>
    <property type="match status" value="1"/>
</dbReference>
<evidence type="ECO:0000259" key="3">
    <source>
        <dbReference type="PROSITE" id="PS50110"/>
    </source>
</evidence>
<reference evidence="5" key="1">
    <citation type="submission" date="2012-11" db="EMBL/GenBank/DDBJ databases">
        <authorList>
            <person name="Lucero-Rivera Y.E."/>
            <person name="Tovar-Ramirez D."/>
        </authorList>
    </citation>
    <scope>NUCLEOTIDE SEQUENCE [LARGE SCALE GENOMIC DNA]</scope>
    <source>
        <strain evidence="5">Araruama</strain>
    </source>
</reference>
<dbReference type="Gene3D" id="3.40.50.2300">
    <property type="match status" value="1"/>
</dbReference>
<protein>
    <recommendedName>
        <fullName evidence="3">Response regulatory domain-containing protein</fullName>
    </recommendedName>
</protein>
<dbReference type="Proteomes" id="UP000189670">
    <property type="component" value="Unassembled WGS sequence"/>
</dbReference>
<dbReference type="EMBL" id="ATBP01001547">
    <property type="protein sequence ID" value="ETR67130.1"/>
    <property type="molecule type" value="Genomic_DNA"/>
</dbReference>
<dbReference type="PANTHER" id="PTHR44591:SF3">
    <property type="entry name" value="RESPONSE REGULATORY DOMAIN-CONTAINING PROTEIN"/>
    <property type="match status" value="1"/>
</dbReference>
<dbReference type="GO" id="GO:0000160">
    <property type="term" value="P:phosphorelay signal transduction system"/>
    <property type="evidence" value="ECO:0007669"/>
    <property type="project" value="InterPro"/>
</dbReference>
<evidence type="ECO:0000313" key="5">
    <source>
        <dbReference type="Proteomes" id="UP000189670"/>
    </source>
</evidence>
<gene>
    <name evidence="4" type="ORF">OMM_05308</name>
</gene>
<comment type="caution">
    <text evidence="4">The sequence shown here is derived from an EMBL/GenBank/DDBJ whole genome shotgun (WGS) entry which is preliminary data.</text>
</comment>
<feature type="domain" description="Response regulatory" evidence="3">
    <location>
        <begin position="46"/>
        <end position="163"/>
    </location>
</feature>
<name>A0A1V1NX25_9BACT</name>
<dbReference type="InterPro" id="IPR050595">
    <property type="entry name" value="Bact_response_regulator"/>
</dbReference>
<dbReference type="PROSITE" id="PS50110">
    <property type="entry name" value="RESPONSE_REGULATORY"/>
    <property type="match status" value="1"/>
</dbReference>
<organism evidence="4 5">
    <name type="scientific">Candidatus Magnetoglobus multicellularis str. Araruama</name>
    <dbReference type="NCBI Taxonomy" id="890399"/>
    <lineage>
        <taxon>Bacteria</taxon>
        <taxon>Pseudomonadati</taxon>
        <taxon>Thermodesulfobacteriota</taxon>
        <taxon>Desulfobacteria</taxon>
        <taxon>Desulfobacterales</taxon>
        <taxon>Desulfobacteraceae</taxon>
        <taxon>Candidatus Magnetoglobus</taxon>
    </lineage>
</organism>
<dbReference type="AlphaFoldDB" id="A0A1V1NX25"/>
<sequence length="179" mass="20561">MLCIFKISVNIFLKPAVNSQLFFRVTQIQRTVFYEMEKLIMNNKIKILIVDDKPENLHALETILNDLDIEIVKACSGADALKATLHNQFALAIIDIQMPEMNGYELAEFIRSEKDTLLLPIIFLSAIYSDEFHIFKGYEVGAVDFLAKPFNPDILISKVKVFVQIEKQKNNLKKKLPNE</sequence>
<feature type="modified residue" description="4-aspartylphosphate" evidence="2">
    <location>
        <position position="95"/>
    </location>
</feature>
<dbReference type="SMART" id="SM00448">
    <property type="entry name" value="REC"/>
    <property type="match status" value="1"/>
</dbReference>
<dbReference type="InterPro" id="IPR011006">
    <property type="entry name" value="CheY-like_superfamily"/>
</dbReference>
<evidence type="ECO:0000256" key="2">
    <source>
        <dbReference type="PROSITE-ProRule" id="PRU00169"/>
    </source>
</evidence>
<evidence type="ECO:0000256" key="1">
    <source>
        <dbReference type="ARBA" id="ARBA00022553"/>
    </source>
</evidence>
<evidence type="ECO:0000313" key="4">
    <source>
        <dbReference type="EMBL" id="ETR67130.1"/>
    </source>
</evidence>
<dbReference type="InterPro" id="IPR001789">
    <property type="entry name" value="Sig_transdc_resp-reg_receiver"/>
</dbReference>
<dbReference type="Pfam" id="PF00072">
    <property type="entry name" value="Response_reg"/>
    <property type="match status" value="1"/>
</dbReference>
<keyword evidence="1 2" id="KW-0597">Phosphoprotein</keyword>
<proteinExistence type="predicted"/>
<dbReference type="SUPFAM" id="SSF52172">
    <property type="entry name" value="CheY-like"/>
    <property type="match status" value="1"/>
</dbReference>